<keyword evidence="9" id="KW-1185">Reference proteome</keyword>
<evidence type="ECO:0000259" key="6">
    <source>
        <dbReference type="Pfam" id="PF25944"/>
    </source>
</evidence>
<evidence type="ECO:0000313" key="9">
    <source>
        <dbReference type="Proteomes" id="UP001597414"/>
    </source>
</evidence>
<evidence type="ECO:0000259" key="5">
    <source>
        <dbReference type="Pfam" id="PF25917"/>
    </source>
</evidence>
<feature type="domain" description="Multidrug resistance protein MdtA-like barrel-sandwich hybrid" evidence="5">
    <location>
        <begin position="67"/>
        <end position="205"/>
    </location>
</feature>
<dbReference type="Gene3D" id="1.10.287.470">
    <property type="entry name" value="Helix hairpin bin"/>
    <property type="match status" value="1"/>
</dbReference>
<accession>A0ABW5B5T6</accession>
<comment type="subcellular location">
    <subcellularLocation>
        <location evidence="1">Cell envelope</location>
    </subcellularLocation>
</comment>
<dbReference type="InterPro" id="IPR058625">
    <property type="entry name" value="MdtA-like_BSH"/>
</dbReference>
<dbReference type="NCBIfam" id="TIGR01730">
    <property type="entry name" value="RND_mfp"/>
    <property type="match status" value="1"/>
</dbReference>
<dbReference type="Proteomes" id="UP001597414">
    <property type="component" value="Unassembled WGS sequence"/>
</dbReference>
<dbReference type="Gene3D" id="2.40.50.100">
    <property type="match status" value="1"/>
</dbReference>
<dbReference type="PANTHER" id="PTHR30158">
    <property type="entry name" value="ACRA/E-RELATED COMPONENT OF DRUG EFFLUX TRANSPORTER"/>
    <property type="match status" value="1"/>
</dbReference>
<evidence type="ECO:0000259" key="7">
    <source>
        <dbReference type="Pfam" id="PF25967"/>
    </source>
</evidence>
<dbReference type="Pfam" id="PF25967">
    <property type="entry name" value="RND-MFP_C"/>
    <property type="match status" value="1"/>
</dbReference>
<evidence type="ECO:0000256" key="3">
    <source>
        <dbReference type="SAM" id="Coils"/>
    </source>
</evidence>
<dbReference type="Gene3D" id="2.40.30.170">
    <property type="match status" value="1"/>
</dbReference>
<dbReference type="InterPro" id="IPR058626">
    <property type="entry name" value="MdtA-like_b-barrel"/>
</dbReference>
<dbReference type="PANTHER" id="PTHR30158:SF3">
    <property type="entry name" value="MULTIDRUG EFFLUX PUMP SUBUNIT ACRA-RELATED"/>
    <property type="match status" value="1"/>
</dbReference>
<dbReference type="EMBL" id="JBHUIV010000010">
    <property type="protein sequence ID" value="MFD2200970.1"/>
    <property type="molecule type" value="Genomic_DNA"/>
</dbReference>
<protein>
    <submittedName>
        <fullName evidence="8">Efflux RND transporter periplasmic adaptor subunit</fullName>
    </submittedName>
</protein>
<reference evidence="9" key="1">
    <citation type="journal article" date="2019" name="Int. J. Syst. Evol. Microbiol.">
        <title>The Global Catalogue of Microorganisms (GCM) 10K type strain sequencing project: providing services to taxonomists for standard genome sequencing and annotation.</title>
        <authorList>
            <consortium name="The Broad Institute Genomics Platform"/>
            <consortium name="The Broad Institute Genome Sequencing Center for Infectious Disease"/>
            <person name="Wu L."/>
            <person name="Ma J."/>
        </authorList>
    </citation>
    <scope>NUCLEOTIDE SEQUENCE [LARGE SCALE GENOMIC DNA]</scope>
    <source>
        <strain evidence="9">KCTC 19812</strain>
    </source>
</reference>
<dbReference type="Gene3D" id="2.40.420.20">
    <property type="match status" value="1"/>
</dbReference>
<keyword evidence="3" id="KW-0175">Coiled coil</keyword>
<dbReference type="Pfam" id="PF25876">
    <property type="entry name" value="HH_MFP_RND"/>
    <property type="match status" value="1"/>
</dbReference>
<evidence type="ECO:0000256" key="1">
    <source>
        <dbReference type="ARBA" id="ARBA00004196"/>
    </source>
</evidence>
<dbReference type="InterPro" id="IPR058624">
    <property type="entry name" value="MdtA-like_HH"/>
</dbReference>
<name>A0ABW5B5T6_9BACT</name>
<proteinExistence type="inferred from homology"/>
<evidence type="ECO:0000256" key="2">
    <source>
        <dbReference type="ARBA" id="ARBA00009477"/>
    </source>
</evidence>
<comment type="similarity">
    <text evidence="2">Belongs to the membrane fusion protein (MFP) (TC 8.A.1) family.</text>
</comment>
<dbReference type="Pfam" id="PF25944">
    <property type="entry name" value="Beta-barrel_RND"/>
    <property type="match status" value="1"/>
</dbReference>
<feature type="domain" description="Multidrug resistance protein MdtA-like alpha-helical hairpin" evidence="4">
    <location>
        <begin position="108"/>
        <end position="175"/>
    </location>
</feature>
<sequence length="385" mass="43137">MNRNFQFIGKNYFLFLIFFSSTLLNYSCSKKEEIVLPPIQVNAVKAIQTEVPIYEEFVAQVYGESDVDIRSRVEGWITSLNFREGSFVKKGTLLYVIDDIQYQTNVDREQSQLASAKTEMVRAQNELARVRPLAEMNALSKQDLDNAEASYKASVARVEAAEASLSNTKIELGYTRVYAPFDGVIGISNFRVGDYVTRAGTSSVLATISSIGAVRVRFQISEREYLRLTRFTQEELERTRKNVKIILADSTLYEETGEINLADREIDPKTGTLTVEARFPNPKGILRPGLFVKARILITTLPNAILVPQRAVIQQQHLSQVYLINESGEIKATPVETGPRTDDAWVILSGVKQGDMVAILGTTGLTPETKIEVIEQTWPEKSQNP</sequence>
<comment type="caution">
    <text evidence="8">The sequence shown here is derived from an EMBL/GenBank/DDBJ whole genome shotgun (WGS) entry which is preliminary data.</text>
</comment>
<feature type="domain" description="Multidrug resistance protein MdtA-like C-terminal permuted SH3" evidence="7">
    <location>
        <begin position="303"/>
        <end position="359"/>
    </location>
</feature>
<evidence type="ECO:0000259" key="4">
    <source>
        <dbReference type="Pfam" id="PF25876"/>
    </source>
</evidence>
<dbReference type="InterPro" id="IPR058627">
    <property type="entry name" value="MdtA-like_C"/>
</dbReference>
<organism evidence="8 9">
    <name type="scientific">Shivajiella indica</name>
    <dbReference type="NCBI Taxonomy" id="872115"/>
    <lineage>
        <taxon>Bacteria</taxon>
        <taxon>Pseudomonadati</taxon>
        <taxon>Bacteroidota</taxon>
        <taxon>Cytophagia</taxon>
        <taxon>Cytophagales</taxon>
        <taxon>Cyclobacteriaceae</taxon>
        <taxon>Shivajiella</taxon>
    </lineage>
</organism>
<dbReference type="RefSeq" id="WP_380800857.1">
    <property type="nucleotide sequence ID" value="NZ_JBHUIV010000010.1"/>
</dbReference>
<dbReference type="SUPFAM" id="SSF111369">
    <property type="entry name" value="HlyD-like secretion proteins"/>
    <property type="match status" value="1"/>
</dbReference>
<feature type="domain" description="Multidrug resistance protein MdtA-like beta-barrel" evidence="6">
    <location>
        <begin position="214"/>
        <end position="299"/>
    </location>
</feature>
<feature type="coiled-coil region" evidence="3">
    <location>
        <begin position="106"/>
        <end position="164"/>
    </location>
</feature>
<gene>
    <name evidence="8" type="ORF">ACFSKV_05285</name>
</gene>
<evidence type="ECO:0000313" key="8">
    <source>
        <dbReference type="EMBL" id="MFD2200970.1"/>
    </source>
</evidence>
<dbReference type="InterPro" id="IPR006143">
    <property type="entry name" value="RND_pump_MFP"/>
</dbReference>
<dbReference type="Pfam" id="PF25917">
    <property type="entry name" value="BSH_RND"/>
    <property type="match status" value="1"/>
</dbReference>